<dbReference type="EMBL" id="JAHLOQ010000033">
    <property type="protein sequence ID" value="MBU5336951.1"/>
    <property type="molecule type" value="Genomic_DNA"/>
</dbReference>
<reference evidence="3 4" key="1">
    <citation type="submission" date="2021-06" db="EMBL/GenBank/DDBJ databases">
        <authorList>
            <person name="Sun Q."/>
            <person name="Li D."/>
        </authorList>
    </citation>
    <scope>NUCLEOTIDE SEQUENCE [LARGE SCALE GENOMIC DNA]</scope>
    <source>
        <strain evidence="3 4">N19</strain>
    </source>
</reference>
<accession>A0ABS6DYM9</accession>
<evidence type="ECO:0000313" key="4">
    <source>
        <dbReference type="Proteomes" id="UP001196301"/>
    </source>
</evidence>
<feature type="domain" description="FAD/NAD(P)-binding" evidence="2">
    <location>
        <begin position="7"/>
        <end position="309"/>
    </location>
</feature>
<keyword evidence="4" id="KW-1185">Reference proteome</keyword>
<evidence type="ECO:0000259" key="2">
    <source>
        <dbReference type="Pfam" id="PF07992"/>
    </source>
</evidence>
<proteinExistence type="predicted"/>
<dbReference type="PANTHER" id="PTHR42949">
    <property type="entry name" value="ANAEROBIC GLYCEROL-3-PHOSPHATE DEHYDROGENASE SUBUNIT B"/>
    <property type="match status" value="1"/>
</dbReference>
<dbReference type="InterPro" id="IPR023753">
    <property type="entry name" value="FAD/NAD-binding_dom"/>
</dbReference>
<dbReference type="RefSeq" id="WP_216571000.1">
    <property type="nucleotide sequence ID" value="NZ_JAHLOQ010000033.1"/>
</dbReference>
<dbReference type="PANTHER" id="PTHR42949:SF3">
    <property type="entry name" value="ANAEROBIC GLYCEROL-3-PHOSPHATE DEHYDROGENASE SUBUNIT B"/>
    <property type="match status" value="1"/>
</dbReference>
<gene>
    <name evidence="3" type="ORF">KQI20_10915</name>
</gene>
<comment type="caution">
    <text evidence="3">The sequence shown here is derived from an EMBL/GenBank/DDBJ whole genome shotgun (WGS) entry which is preliminary data.</text>
</comment>
<dbReference type="Proteomes" id="UP001196301">
    <property type="component" value="Unassembled WGS sequence"/>
</dbReference>
<dbReference type="Pfam" id="PF07992">
    <property type="entry name" value="Pyr_redox_2"/>
    <property type="match status" value="1"/>
</dbReference>
<keyword evidence="1" id="KW-0560">Oxidoreductase</keyword>
<evidence type="ECO:0000256" key="1">
    <source>
        <dbReference type="ARBA" id="ARBA00023002"/>
    </source>
</evidence>
<name>A0ABS6DYM9_9FIRM</name>
<evidence type="ECO:0000313" key="3">
    <source>
        <dbReference type="EMBL" id="MBU5336951.1"/>
    </source>
</evidence>
<organism evidence="3 4">
    <name type="scientific">Intestinibacter bartlettii</name>
    <dbReference type="NCBI Taxonomy" id="261299"/>
    <lineage>
        <taxon>Bacteria</taxon>
        <taxon>Bacillati</taxon>
        <taxon>Bacillota</taxon>
        <taxon>Clostridia</taxon>
        <taxon>Peptostreptococcales</taxon>
        <taxon>Peptostreptococcaceae</taxon>
        <taxon>Intestinibacter</taxon>
    </lineage>
</organism>
<sequence length="375" mass="39872">MKEIVTEIAIIGAGSAGLSAAYQAASAGADVLVIDENKLPGGQLFKQIHKFFGSKEHKAGTRGYIIGQELLEKVQNSGAKVLLDSLVYGLLPDNSMGVISGGVNYSVKAKKIIVATGAKENYMAFPGSTLPGVMGAGAAQTMANVNRVLPGEKILMLGSGNVGLIVSYQLMQAGAEVVAIVEGGPKIGGYGVHAGKIRRAGVPIYTGHTIKRVYGEGKVEGVEIAAVDEKWNIISGSEKNFDVDTVCLAVGLNPMTELLWMTGCEFDFIPAFGGHVPLHDKNMETSKEGIYVAGDVTGVEEASSAMEEGNLAGVCAAHSLGYLTDDEKAKLVEEINDRLNTLRSGYFGERRRMSKQKQIEDMKLYKEALLEKVEI</sequence>
<dbReference type="InterPro" id="IPR051691">
    <property type="entry name" value="Metab_Enz_Cyan_OpOx_G3PDH"/>
</dbReference>
<protein>
    <submittedName>
        <fullName evidence="3">NAD(P)/FAD-dependent oxidoreductase</fullName>
    </submittedName>
</protein>